<proteinExistence type="predicted"/>
<organism evidence="1 2">
    <name type="scientific">Mycobacterium gordonae</name>
    <dbReference type="NCBI Taxonomy" id="1778"/>
    <lineage>
        <taxon>Bacteria</taxon>
        <taxon>Bacillati</taxon>
        <taxon>Actinomycetota</taxon>
        <taxon>Actinomycetes</taxon>
        <taxon>Mycobacteriales</taxon>
        <taxon>Mycobacteriaceae</taxon>
        <taxon>Mycobacterium</taxon>
    </lineage>
</organism>
<gene>
    <name evidence="1" type="ORF">AO501_25280</name>
</gene>
<dbReference type="EMBL" id="LKTM01000372">
    <property type="protein sequence ID" value="KQH75592.1"/>
    <property type="molecule type" value="Genomic_DNA"/>
</dbReference>
<dbReference type="AlphaFoldDB" id="A0A0Q2U4D9"/>
<accession>A0A0Q2U4D9</accession>
<reference evidence="1 2" key="1">
    <citation type="submission" date="2015-10" db="EMBL/GenBank/DDBJ databases">
        <title>Mycobacterium gordonae draft genome assembly.</title>
        <authorList>
            <person name="Ustinova V."/>
            <person name="Smirnova T."/>
            <person name="Blagodatskikh K."/>
            <person name="Varlamov D."/>
            <person name="Larionova E."/>
            <person name="Chernousova L."/>
        </authorList>
    </citation>
    <scope>NUCLEOTIDE SEQUENCE [LARGE SCALE GENOMIC DNA]</scope>
    <source>
        <strain evidence="1 2">CTRI 14-8773</strain>
    </source>
</reference>
<evidence type="ECO:0008006" key="3">
    <source>
        <dbReference type="Google" id="ProtNLM"/>
    </source>
</evidence>
<protein>
    <recommendedName>
        <fullName evidence="3">Head-to-tail adaptor</fullName>
    </recommendedName>
</protein>
<evidence type="ECO:0000313" key="1">
    <source>
        <dbReference type="EMBL" id="KQH75592.1"/>
    </source>
</evidence>
<comment type="caution">
    <text evidence="1">The sequence shown here is derived from an EMBL/GenBank/DDBJ whole genome shotgun (WGS) entry which is preliminary data.</text>
</comment>
<name>A0A0Q2U4D9_MYCGO</name>
<evidence type="ECO:0000313" key="2">
    <source>
        <dbReference type="Proteomes" id="UP000051677"/>
    </source>
</evidence>
<sequence>MAELAPGDLPAAVRARFANDTAAQAWINAALAAARRYCGWHVCPLNSDQTVELDGPGGPVLSLPTLNLVSVTSVTELGTTLDVNALDRSRRKGTLTKRFGRWTGRDGAITAVVTHGFTETEAADWRQAVLELVDRMSAAVGAVAGNSGPMVEKTVDDVTYKWQTTVGDPGNQLLFSMLNHELVDSYRILPSP</sequence>
<dbReference type="Proteomes" id="UP000051677">
    <property type="component" value="Unassembled WGS sequence"/>
</dbReference>
<dbReference type="RefSeq" id="WP_055581446.1">
    <property type="nucleotide sequence ID" value="NZ_LKTM01000372.1"/>
</dbReference>